<dbReference type="InterPro" id="IPR003593">
    <property type="entry name" value="AAA+_ATPase"/>
</dbReference>
<dbReference type="InterPro" id="IPR035965">
    <property type="entry name" value="PAS-like_dom_sf"/>
</dbReference>
<dbReference type="InterPro" id="IPR009057">
    <property type="entry name" value="Homeodomain-like_sf"/>
</dbReference>
<dbReference type="Pfam" id="PF25601">
    <property type="entry name" value="AAA_lid_14"/>
    <property type="match status" value="1"/>
</dbReference>
<proteinExistence type="predicted"/>
<dbReference type="SUPFAM" id="SSF55785">
    <property type="entry name" value="PYP-like sensor domain (PAS domain)"/>
    <property type="match status" value="1"/>
</dbReference>
<dbReference type="PROSITE" id="PS50045">
    <property type="entry name" value="SIGMA54_INTERACT_4"/>
    <property type="match status" value="1"/>
</dbReference>
<comment type="caution">
    <text evidence="7">The sequence shown here is derived from an EMBL/GenBank/DDBJ whole genome shotgun (WGS) entry which is preliminary data.</text>
</comment>
<evidence type="ECO:0000313" key="8">
    <source>
        <dbReference type="Proteomes" id="UP000754750"/>
    </source>
</evidence>
<dbReference type="Gene3D" id="1.10.10.60">
    <property type="entry name" value="Homeodomain-like"/>
    <property type="match status" value="1"/>
</dbReference>
<dbReference type="FunFam" id="3.40.50.300:FF:000006">
    <property type="entry name" value="DNA-binding transcriptional regulator NtrC"/>
    <property type="match status" value="1"/>
</dbReference>
<gene>
    <name evidence="7" type="ORF">E7512_08295</name>
</gene>
<dbReference type="InterPro" id="IPR002197">
    <property type="entry name" value="HTH_Fis"/>
</dbReference>
<dbReference type="EMBL" id="SVNY01000003">
    <property type="protein sequence ID" value="MBE6833563.1"/>
    <property type="molecule type" value="Genomic_DNA"/>
</dbReference>
<dbReference type="InterPro" id="IPR027417">
    <property type="entry name" value="P-loop_NTPase"/>
</dbReference>
<feature type="domain" description="Sigma-54 factor interaction" evidence="6">
    <location>
        <begin position="154"/>
        <end position="383"/>
    </location>
</feature>
<dbReference type="Proteomes" id="UP000754750">
    <property type="component" value="Unassembled WGS sequence"/>
</dbReference>
<dbReference type="NCBIfam" id="TIGR00229">
    <property type="entry name" value="sensory_box"/>
    <property type="match status" value="1"/>
</dbReference>
<dbReference type="GO" id="GO:0043565">
    <property type="term" value="F:sequence-specific DNA binding"/>
    <property type="evidence" value="ECO:0007669"/>
    <property type="project" value="InterPro"/>
</dbReference>
<dbReference type="PRINTS" id="PR01590">
    <property type="entry name" value="HTHFIS"/>
</dbReference>
<dbReference type="AlphaFoldDB" id="A0A928Q329"/>
<dbReference type="CDD" id="cd00009">
    <property type="entry name" value="AAA"/>
    <property type="match status" value="1"/>
</dbReference>
<dbReference type="SUPFAM" id="SSF52540">
    <property type="entry name" value="P-loop containing nucleoside triphosphate hydrolases"/>
    <property type="match status" value="1"/>
</dbReference>
<dbReference type="Pfam" id="PF00158">
    <property type="entry name" value="Sigma54_activat"/>
    <property type="match status" value="1"/>
</dbReference>
<evidence type="ECO:0000256" key="2">
    <source>
        <dbReference type="ARBA" id="ARBA00022840"/>
    </source>
</evidence>
<dbReference type="SMART" id="SM00091">
    <property type="entry name" value="PAS"/>
    <property type="match status" value="1"/>
</dbReference>
<keyword evidence="5" id="KW-0804">Transcription</keyword>
<organism evidence="7 8">
    <name type="scientific">Faecalispora sporosphaeroides</name>
    <dbReference type="NCBI Taxonomy" id="1549"/>
    <lineage>
        <taxon>Bacteria</taxon>
        <taxon>Bacillati</taxon>
        <taxon>Bacillota</taxon>
        <taxon>Clostridia</taxon>
        <taxon>Eubacteriales</taxon>
        <taxon>Oscillospiraceae</taxon>
        <taxon>Faecalispora</taxon>
    </lineage>
</organism>
<dbReference type="PANTHER" id="PTHR32071:SF21">
    <property type="entry name" value="TRANSCRIPTIONAL REGULATORY PROTEIN FLGR"/>
    <property type="match status" value="1"/>
</dbReference>
<dbReference type="InterPro" id="IPR000014">
    <property type="entry name" value="PAS"/>
</dbReference>
<dbReference type="PANTHER" id="PTHR32071">
    <property type="entry name" value="TRANSCRIPTIONAL REGULATORY PROTEIN"/>
    <property type="match status" value="1"/>
</dbReference>
<dbReference type="GO" id="GO:0005524">
    <property type="term" value="F:ATP binding"/>
    <property type="evidence" value="ECO:0007669"/>
    <property type="project" value="UniProtKB-KW"/>
</dbReference>
<evidence type="ECO:0000256" key="1">
    <source>
        <dbReference type="ARBA" id="ARBA00022741"/>
    </source>
</evidence>
<keyword evidence="4" id="KW-0238">DNA-binding</keyword>
<dbReference type="SUPFAM" id="SSF46689">
    <property type="entry name" value="Homeodomain-like"/>
    <property type="match status" value="1"/>
</dbReference>
<accession>A0A928Q329</accession>
<keyword evidence="2" id="KW-0067">ATP-binding</keyword>
<dbReference type="SMART" id="SM00382">
    <property type="entry name" value="AAA"/>
    <property type="match status" value="1"/>
</dbReference>
<reference evidence="7" key="1">
    <citation type="submission" date="2019-04" db="EMBL/GenBank/DDBJ databases">
        <title>Evolution of Biomass-Degrading Anaerobic Consortia Revealed by Metagenomics.</title>
        <authorList>
            <person name="Peng X."/>
        </authorList>
    </citation>
    <scope>NUCLEOTIDE SEQUENCE</scope>
    <source>
        <strain evidence="7">SIG551</strain>
    </source>
</reference>
<dbReference type="Pfam" id="PF00989">
    <property type="entry name" value="PAS"/>
    <property type="match status" value="1"/>
</dbReference>
<dbReference type="InterPro" id="IPR025943">
    <property type="entry name" value="Sigma_54_int_dom_ATP-bd_2"/>
</dbReference>
<dbReference type="InterPro" id="IPR058031">
    <property type="entry name" value="AAA_lid_NorR"/>
</dbReference>
<dbReference type="Gene3D" id="1.10.8.60">
    <property type="match status" value="1"/>
</dbReference>
<evidence type="ECO:0000256" key="5">
    <source>
        <dbReference type="ARBA" id="ARBA00023163"/>
    </source>
</evidence>
<evidence type="ECO:0000256" key="4">
    <source>
        <dbReference type="ARBA" id="ARBA00023125"/>
    </source>
</evidence>
<dbReference type="GO" id="GO:0006355">
    <property type="term" value="P:regulation of DNA-templated transcription"/>
    <property type="evidence" value="ECO:0007669"/>
    <property type="project" value="InterPro"/>
</dbReference>
<keyword evidence="1" id="KW-0547">Nucleotide-binding</keyword>
<dbReference type="Gene3D" id="3.30.450.20">
    <property type="entry name" value="PAS domain"/>
    <property type="match status" value="1"/>
</dbReference>
<sequence length="482" mass="55074">MQDVSSFQELCDALPFTEVLDNIDTGIALYDAQGNFIFMNTVMVNWRNIPRREYLNMNVHDFSHVLDVSVFDLVCREKRRVSRLQYYKDFQQVDGPTRMRIVIGTPIFDGQGNVKYVVTTLQDVQAFEDLYHTLLNDHKILASKEIGQAEQVSIIAKSPKFRQLLSVAESIAPLDSTVLIYGESGCGKEVIAHYIHEHSDRKTKPLITVNCAAFPENLIEAELFGYEKGSFTGANREGKTGLVESADGGTLFLDELNSLPMNVQGKLLRCLEEKSVQRIGATRAKKVNFRLIAATNQNLEEMVRGGTFREDLYYRINVIPLTIPPVRERREDIVPLCLYFLHHFCQKYNLQKSFSDEVLEEARNYSWPGNVREIRNFVERMVVMTPHATREISSIPSGMLSNQADTARQYPAQSAAFSIARSRPRQRSDGPSREEVLAALTACANHREKAAQYLGISRRKLQYKIREYHLPSRCQYQDEDEK</sequence>
<name>A0A928Q329_9FIRM</name>
<evidence type="ECO:0000259" key="6">
    <source>
        <dbReference type="PROSITE" id="PS50045"/>
    </source>
</evidence>
<dbReference type="Gene3D" id="3.40.50.300">
    <property type="entry name" value="P-loop containing nucleotide triphosphate hydrolases"/>
    <property type="match status" value="1"/>
</dbReference>
<protein>
    <submittedName>
        <fullName evidence="7">Sigma-54-dependent Fis family transcriptional regulator</fullName>
    </submittedName>
</protein>
<dbReference type="RefSeq" id="WP_020072417.1">
    <property type="nucleotide sequence ID" value="NZ_SVNY01000003.1"/>
</dbReference>
<keyword evidence="3" id="KW-0805">Transcription regulation</keyword>
<dbReference type="PROSITE" id="PS00676">
    <property type="entry name" value="SIGMA54_INTERACT_2"/>
    <property type="match status" value="1"/>
</dbReference>
<evidence type="ECO:0000256" key="3">
    <source>
        <dbReference type="ARBA" id="ARBA00023015"/>
    </source>
</evidence>
<dbReference type="Pfam" id="PF02954">
    <property type="entry name" value="HTH_8"/>
    <property type="match status" value="1"/>
</dbReference>
<dbReference type="CDD" id="cd00130">
    <property type="entry name" value="PAS"/>
    <property type="match status" value="1"/>
</dbReference>
<evidence type="ECO:0000313" key="7">
    <source>
        <dbReference type="EMBL" id="MBE6833563.1"/>
    </source>
</evidence>
<dbReference type="InterPro" id="IPR002078">
    <property type="entry name" value="Sigma_54_int"/>
</dbReference>
<dbReference type="InterPro" id="IPR013767">
    <property type="entry name" value="PAS_fold"/>
</dbReference>